<evidence type="ECO:0000313" key="7">
    <source>
        <dbReference type="EMBL" id="OQX01905.1"/>
    </source>
</evidence>
<feature type="region of interest" description="Disordered" evidence="5">
    <location>
        <begin position="1"/>
        <end position="27"/>
    </location>
</feature>
<organism evidence="7 8">
    <name type="scientific">Thiothrix lacustris</name>
    <dbReference type="NCBI Taxonomy" id="525917"/>
    <lineage>
        <taxon>Bacteria</taxon>
        <taxon>Pseudomonadati</taxon>
        <taxon>Pseudomonadota</taxon>
        <taxon>Gammaproteobacteria</taxon>
        <taxon>Thiotrichales</taxon>
        <taxon>Thiotrichaceae</taxon>
        <taxon>Thiothrix</taxon>
    </lineage>
</organism>
<keyword evidence="3" id="KW-1133">Transmembrane helix</keyword>
<accession>A0A1Y1QBD1</accession>
<evidence type="ECO:0000313" key="8">
    <source>
        <dbReference type="Proteomes" id="UP000192491"/>
    </source>
</evidence>
<protein>
    <recommendedName>
        <fullName evidence="3">Protein HflK</fullName>
    </recommendedName>
</protein>
<dbReference type="Pfam" id="PF12221">
    <property type="entry name" value="HflK_N"/>
    <property type="match status" value="1"/>
</dbReference>
<evidence type="ECO:0000256" key="5">
    <source>
        <dbReference type="SAM" id="MobiDB-lite"/>
    </source>
</evidence>
<dbReference type="AlphaFoldDB" id="A0A1Y1QBD1"/>
<dbReference type="InterPro" id="IPR001107">
    <property type="entry name" value="Band_7"/>
</dbReference>
<dbReference type="EMBL" id="MTEJ01000533">
    <property type="protein sequence ID" value="OQX01905.1"/>
    <property type="molecule type" value="Genomic_DNA"/>
</dbReference>
<evidence type="ECO:0000256" key="3">
    <source>
        <dbReference type="RuleBase" id="RU364113"/>
    </source>
</evidence>
<comment type="subunit">
    <text evidence="3">HflC and HflK may interact to form a multimeric complex.</text>
</comment>
<proteinExistence type="inferred from homology"/>
<feature type="region of interest" description="Disordered" evidence="5">
    <location>
        <begin position="365"/>
        <end position="402"/>
    </location>
</feature>
<dbReference type="SUPFAM" id="SSF117892">
    <property type="entry name" value="Band 7/SPFH domain"/>
    <property type="match status" value="1"/>
</dbReference>
<dbReference type="Gene3D" id="3.30.479.30">
    <property type="entry name" value="Band 7 domain"/>
    <property type="match status" value="1"/>
</dbReference>
<dbReference type="CDD" id="cd03404">
    <property type="entry name" value="SPFH_HflK"/>
    <property type="match status" value="1"/>
</dbReference>
<comment type="caution">
    <text evidence="7">The sequence shown here is derived from an EMBL/GenBank/DDBJ whole genome shotgun (WGS) entry which is preliminary data.</text>
</comment>
<dbReference type="Proteomes" id="UP000192491">
    <property type="component" value="Unassembled WGS sequence"/>
</dbReference>
<dbReference type="InterPro" id="IPR020980">
    <property type="entry name" value="Membrane_HflK_N"/>
</dbReference>
<keyword evidence="3" id="KW-0812">Transmembrane</keyword>
<keyword evidence="4" id="KW-0175">Coiled coil</keyword>
<dbReference type="InterPro" id="IPR036013">
    <property type="entry name" value="Band_7/SPFH_dom_sf"/>
</dbReference>
<dbReference type="PANTHER" id="PTHR42911:SF2">
    <property type="entry name" value="PROHIBITIN FAMILY PROTEIN"/>
    <property type="match status" value="1"/>
</dbReference>
<dbReference type="PANTHER" id="PTHR42911">
    <property type="entry name" value="MODULATOR OF FTSH PROTEASE HFLC"/>
    <property type="match status" value="1"/>
</dbReference>
<sequence length="402" mass="43848">MPWNEPGGNQQDPWSGKKRGSGGNDPEELIRKLNQQLGKLFGGSGGGSGSENNSGKGVILLAGLLVIGWLLSGFYTVDARQQGLVLRFGAYQSTTGAGLHWRLPYPIETVEVVEVELNRSAQDRSTMLTKDENIVEIAVSAQYKVRSAEEYAFNVLNPDSMSTTESSEGTLYQVLRGTTREVIGRNDMDFILKEGREQIAINIQSQMQQVLDSYKTGLQVITVNLTYAEAPAEVKAAFDEANKAREDSNRYKNEAETYSNRILPEARGEAARVKAQSEAYRQETVARAEGDAARFTQLVGEYRKAPEITRERLYLETMEQVMSASRKVMIDSSNSNNLMYLPLDQLGIKTDATTSAATAAAMATQAAQAANGETPAATTTPDGAAAPSNSEPTRQPSIRESR</sequence>
<dbReference type="STRING" id="1123401.GCA_000621325_02984"/>
<comment type="subcellular location">
    <subcellularLocation>
        <location evidence="1">Membrane</location>
        <topology evidence="1">Single-pass membrane protein</topology>
    </subcellularLocation>
</comment>
<dbReference type="SMART" id="SM00244">
    <property type="entry name" value="PHB"/>
    <property type="match status" value="1"/>
</dbReference>
<name>A0A1Y1QBD1_9GAMM</name>
<feature type="domain" description="Band 7" evidence="6">
    <location>
        <begin position="72"/>
        <end position="242"/>
    </location>
</feature>
<feature type="coiled-coil region" evidence="4">
    <location>
        <begin position="234"/>
        <end position="261"/>
    </location>
</feature>
<keyword evidence="3" id="KW-0472">Membrane</keyword>
<dbReference type="InterPro" id="IPR010201">
    <property type="entry name" value="HflK"/>
</dbReference>
<feature type="compositionally biased region" description="Low complexity" evidence="5">
    <location>
        <begin position="365"/>
        <end position="387"/>
    </location>
</feature>
<evidence type="ECO:0000256" key="1">
    <source>
        <dbReference type="ARBA" id="ARBA00004167"/>
    </source>
</evidence>
<dbReference type="Pfam" id="PF01145">
    <property type="entry name" value="Band_7"/>
    <property type="match status" value="1"/>
</dbReference>
<reference evidence="7 8" key="1">
    <citation type="submission" date="2017-01" db="EMBL/GenBank/DDBJ databases">
        <title>Novel large sulfur bacteria in the metagenomes of groundwater-fed chemosynthetic microbial mats in the Lake Huron basin.</title>
        <authorList>
            <person name="Sharrar A.M."/>
            <person name="Flood B.E."/>
            <person name="Bailey J.V."/>
            <person name="Jones D.S."/>
            <person name="Biddanda B."/>
            <person name="Ruberg S.A."/>
            <person name="Marcus D.N."/>
            <person name="Dick G.J."/>
        </authorList>
    </citation>
    <scope>NUCLEOTIDE SEQUENCE [LARGE SCALE GENOMIC DNA]</scope>
    <source>
        <strain evidence="7">A8</strain>
    </source>
</reference>
<dbReference type="GO" id="GO:0016020">
    <property type="term" value="C:membrane"/>
    <property type="evidence" value="ECO:0007669"/>
    <property type="project" value="UniProtKB-SubCell"/>
</dbReference>
<comment type="function">
    <text evidence="3">HflC and HflK could encode or regulate a protease.</text>
</comment>
<feature type="transmembrane region" description="Helical" evidence="3">
    <location>
        <begin position="58"/>
        <end position="77"/>
    </location>
</feature>
<dbReference type="NCBIfam" id="TIGR01933">
    <property type="entry name" value="hflK"/>
    <property type="match status" value="1"/>
</dbReference>
<evidence type="ECO:0000256" key="4">
    <source>
        <dbReference type="SAM" id="Coils"/>
    </source>
</evidence>
<gene>
    <name evidence="7" type="ORF">BWK73_44480</name>
</gene>
<evidence type="ECO:0000259" key="6">
    <source>
        <dbReference type="SMART" id="SM00244"/>
    </source>
</evidence>
<comment type="similarity">
    <text evidence="2 3">Belongs to the band 7/mec-2 family. HflK subfamily.</text>
</comment>
<evidence type="ECO:0000256" key="2">
    <source>
        <dbReference type="ARBA" id="ARBA00006971"/>
    </source>
</evidence>